<proteinExistence type="predicted"/>
<gene>
    <name evidence="2" type="ORF">BVG16_22520</name>
</gene>
<evidence type="ECO:0000256" key="1">
    <source>
        <dbReference type="SAM" id="Phobius"/>
    </source>
</evidence>
<sequence length="115" mass="13215">MGIAIGFICIILWFSHLILRIWIIGSEKEELTEEGKEVSFSGKIIFALIGIITVIVIIVTDNSQSDVMKWFWMLYIITALGFQSFIDWNYRKGSKQYVVSLIVLVLGVTLVYFLF</sequence>
<protein>
    <recommendedName>
        <fullName evidence="4">DUF4181 domain-containing protein</fullName>
    </recommendedName>
</protein>
<reference evidence="2 3" key="1">
    <citation type="submission" date="2017-01" db="EMBL/GenBank/DDBJ databases">
        <title>Genome analysis of Paenibacillus selenitrireducens ES3-24.</title>
        <authorList>
            <person name="Xu D."/>
            <person name="Yao R."/>
            <person name="Zheng S."/>
        </authorList>
    </citation>
    <scope>NUCLEOTIDE SEQUENCE [LARGE SCALE GENOMIC DNA]</scope>
    <source>
        <strain evidence="2 3">ES3-24</strain>
    </source>
</reference>
<dbReference type="OrthoDB" id="2626526at2"/>
<comment type="caution">
    <text evidence="2">The sequence shown here is derived from an EMBL/GenBank/DDBJ whole genome shotgun (WGS) entry which is preliminary data.</text>
</comment>
<keyword evidence="1" id="KW-0472">Membrane</keyword>
<name>A0A1T2X656_9BACL</name>
<accession>A0A1T2X656</accession>
<dbReference type="RefSeq" id="WP_078501437.1">
    <property type="nucleotide sequence ID" value="NZ_MSZX01000009.1"/>
</dbReference>
<feature type="transmembrane region" description="Helical" evidence="1">
    <location>
        <begin position="96"/>
        <end position="114"/>
    </location>
</feature>
<keyword evidence="1" id="KW-0812">Transmembrane</keyword>
<dbReference type="InterPro" id="IPR025441">
    <property type="entry name" value="DUF4181"/>
</dbReference>
<dbReference type="EMBL" id="MSZX01000009">
    <property type="protein sequence ID" value="OPA75364.1"/>
    <property type="molecule type" value="Genomic_DNA"/>
</dbReference>
<keyword evidence="3" id="KW-1185">Reference proteome</keyword>
<evidence type="ECO:0008006" key="4">
    <source>
        <dbReference type="Google" id="ProtNLM"/>
    </source>
</evidence>
<evidence type="ECO:0000313" key="3">
    <source>
        <dbReference type="Proteomes" id="UP000190188"/>
    </source>
</evidence>
<evidence type="ECO:0000313" key="2">
    <source>
        <dbReference type="EMBL" id="OPA75364.1"/>
    </source>
</evidence>
<feature type="transmembrane region" description="Helical" evidence="1">
    <location>
        <begin position="72"/>
        <end position="90"/>
    </location>
</feature>
<organism evidence="2 3">
    <name type="scientific">Paenibacillus selenitireducens</name>
    <dbReference type="NCBI Taxonomy" id="1324314"/>
    <lineage>
        <taxon>Bacteria</taxon>
        <taxon>Bacillati</taxon>
        <taxon>Bacillota</taxon>
        <taxon>Bacilli</taxon>
        <taxon>Bacillales</taxon>
        <taxon>Paenibacillaceae</taxon>
        <taxon>Paenibacillus</taxon>
    </lineage>
</organism>
<keyword evidence="1" id="KW-1133">Transmembrane helix</keyword>
<dbReference type="Pfam" id="PF13789">
    <property type="entry name" value="DUF4181"/>
    <property type="match status" value="1"/>
</dbReference>
<dbReference type="AlphaFoldDB" id="A0A1T2X656"/>
<feature type="transmembrane region" description="Helical" evidence="1">
    <location>
        <begin position="44"/>
        <end position="60"/>
    </location>
</feature>
<dbReference type="Proteomes" id="UP000190188">
    <property type="component" value="Unassembled WGS sequence"/>
</dbReference>